<dbReference type="InterPro" id="IPR029471">
    <property type="entry name" value="HNH_5"/>
</dbReference>
<protein>
    <submittedName>
        <fullName evidence="2">HNHc domain containing protein</fullName>
    </submittedName>
</protein>
<name>A0A6J5MHJ0_9CAUD</name>
<gene>
    <name evidence="2" type="ORF">UFOVP434_89</name>
</gene>
<feature type="domain" description="HNH endonuclease 5" evidence="1">
    <location>
        <begin position="84"/>
        <end position="116"/>
    </location>
</feature>
<reference evidence="2" key="1">
    <citation type="submission" date="2020-04" db="EMBL/GenBank/DDBJ databases">
        <authorList>
            <person name="Chiriac C."/>
            <person name="Salcher M."/>
            <person name="Ghai R."/>
            <person name="Kavagutti S V."/>
        </authorList>
    </citation>
    <scope>NUCLEOTIDE SEQUENCE</scope>
</reference>
<dbReference type="CDD" id="cd00085">
    <property type="entry name" value="HNHc"/>
    <property type="match status" value="1"/>
</dbReference>
<accession>A0A6J5MHJ0</accession>
<dbReference type="EMBL" id="LR796415">
    <property type="protein sequence ID" value="CAB4143169.1"/>
    <property type="molecule type" value="Genomic_DNA"/>
</dbReference>
<organism evidence="2">
    <name type="scientific">uncultured Caudovirales phage</name>
    <dbReference type="NCBI Taxonomy" id="2100421"/>
    <lineage>
        <taxon>Viruses</taxon>
        <taxon>Duplodnaviria</taxon>
        <taxon>Heunggongvirae</taxon>
        <taxon>Uroviricota</taxon>
        <taxon>Caudoviricetes</taxon>
        <taxon>Peduoviridae</taxon>
        <taxon>Maltschvirus</taxon>
        <taxon>Maltschvirus maltsch</taxon>
    </lineage>
</organism>
<evidence type="ECO:0000259" key="1">
    <source>
        <dbReference type="Pfam" id="PF14279"/>
    </source>
</evidence>
<evidence type="ECO:0000313" key="2">
    <source>
        <dbReference type="EMBL" id="CAB4143169.1"/>
    </source>
</evidence>
<dbReference type="Pfam" id="PF14279">
    <property type="entry name" value="HNH_5"/>
    <property type="match status" value="1"/>
</dbReference>
<dbReference type="Gene3D" id="1.10.30.50">
    <property type="match status" value="1"/>
</dbReference>
<proteinExistence type="predicted"/>
<dbReference type="InterPro" id="IPR003615">
    <property type="entry name" value="HNH_nuc"/>
</dbReference>
<sequence length="194" mass="21508">MRVFSLKEIEDLYSQSIDGTITIDNCKVSIKGNRPEVFITKGYKCANQSCHFCGVYWEFKKGPGGKGHLQLIGANPYSGEKMMMTQDHILASSLGGSHDISNLQPLCHRCNTRKATDESRVLTKLQMRALGATEQNPVVIFYPKNKTYAIYSPALAFGCVQGLYFHGDGGVCAKLASMANNYQEKMKRKNNGPK</sequence>